<comment type="subcellular location">
    <subcellularLocation>
        <location evidence="2">Cytoplasm</location>
    </subcellularLocation>
</comment>
<name>A0AAW2HG50_9NEOP</name>
<dbReference type="Gene3D" id="3.30.200.20">
    <property type="entry name" value="Phosphorylase Kinase, domain 1"/>
    <property type="match status" value="1"/>
</dbReference>
<dbReference type="InterPro" id="IPR000961">
    <property type="entry name" value="AGC-kinase_C"/>
</dbReference>
<dbReference type="CDD" id="cd20814">
    <property type="entry name" value="CRIK"/>
    <property type="match status" value="1"/>
</dbReference>
<dbReference type="SUPFAM" id="SSF50729">
    <property type="entry name" value="PH domain-like"/>
    <property type="match status" value="1"/>
</dbReference>
<evidence type="ECO:0000256" key="10">
    <source>
        <dbReference type="ARBA" id="ARBA00022771"/>
    </source>
</evidence>
<evidence type="ECO:0000256" key="8">
    <source>
        <dbReference type="ARBA" id="ARBA00022723"/>
    </source>
</evidence>
<evidence type="ECO:0000259" key="20">
    <source>
        <dbReference type="PROSITE" id="PS50003"/>
    </source>
</evidence>
<dbReference type="PROSITE" id="PS50011">
    <property type="entry name" value="PROTEIN_KINASE_DOM"/>
    <property type="match status" value="1"/>
</dbReference>
<dbReference type="GO" id="GO:0004674">
    <property type="term" value="F:protein serine/threonine kinase activity"/>
    <property type="evidence" value="ECO:0007669"/>
    <property type="project" value="UniProtKB-KW"/>
</dbReference>
<dbReference type="SMART" id="SM00220">
    <property type="entry name" value="S_TKc"/>
    <property type="match status" value="1"/>
</dbReference>
<dbReference type="PANTHER" id="PTHR22988">
    <property type="entry name" value="MYOTONIC DYSTROPHY S/T KINASE-RELATED"/>
    <property type="match status" value="1"/>
</dbReference>
<dbReference type="GO" id="GO:0005856">
    <property type="term" value="C:cytoskeleton"/>
    <property type="evidence" value="ECO:0007669"/>
    <property type="project" value="TreeGrafter"/>
</dbReference>
<dbReference type="PANTHER" id="PTHR22988:SF71">
    <property type="entry name" value="CITRON RHO-INTERACTING KINASE"/>
    <property type="match status" value="1"/>
</dbReference>
<keyword evidence="5" id="KW-0723">Serine/threonine-protein kinase</keyword>
<dbReference type="PROSITE" id="PS00107">
    <property type="entry name" value="PROTEIN_KINASE_ATP"/>
    <property type="match status" value="1"/>
</dbReference>
<dbReference type="SUPFAM" id="SSF57889">
    <property type="entry name" value="Cysteine-rich domain"/>
    <property type="match status" value="1"/>
</dbReference>
<dbReference type="FunFam" id="1.10.510.10:FF:000751">
    <property type="entry name" value="Non-specific serine/threonine protein kinase"/>
    <property type="match status" value="1"/>
</dbReference>
<protein>
    <recommendedName>
        <fullName evidence="3">non-specific serine/threonine protein kinase</fullName>
        <ecNumber evidence="3">2.7.11.1</ecNumber>
    </recommendedName>
</protein>
<keyword evidence="14 18" id="KW-0175">Coiled coil</keyword>
<evidence type="ECO:0000256" key="15">
    <source>
        <dbReference type="ARBA" id="ARBA00047899"/>
    </source>
</evidence>
<comment type="cofactor">
    <cofactor evidence="1">
        <name>Mg(2+)</name>
        <dbReference type="ChEBI" id="CHEBI:18420"/>
    </cofactor>
</comment>
<keyword evidence="4" id="KW-0963">Cytoplasm</keyword>
<dbReference type="InterPro" id="IPR002219">
    <property type="entry name" value="PKC_DAG/PE"/>
</dbReference>
<evidence type="ECO:0000313" key="25">
    <source>
        <dbReference type="EMBL" id="KAL0268689.1"/>
    </source>
</evidence>
<feature type="region of interest" description="Disordered" evidence="19">
    <location>
        <begin position="1243"/>
        <end position="1271"/>
    </location>
</feature>
<evidence type="ECO:0000256" key="17">
    <source>
        <dbReference type="PROSITE-ProRule" id="PRU10141"/>
    </source>
</evidence>
<keyword evidence="9 17" id="KW-0547">Nucleotide-binding</keyword>
<keyword evidence="7" id="KW-0808">Transferase</keyword>
<keyword evidence="12" id="KW-0862">Zinc</keyword>
<evidence type="ECO:0000256" key="12">
    <source>
        <dbReference type="ARBA" id="ARBA00022833"/>
    </source>
</evidence>
<comment type="caution">
    <text evidence="25">The sequence shown here is derived from an EMBL/GenBank/DDBJ whole genome shotgun (WGS) entry which is preliminary data.</text>
</comment>
<dbReference type="InterPro" id="IPR046349">
    <property type="entry name" value="C1-like_sf"/>
</dbReference>
<dbReference type="SMART" id="SM00133">
    <property type="entry name" value="S_TK_X"/>
    <property type="match status" value="1"/>
</dbReference>
<accession>A0AAW2HG50</accession>
<dbReference type="GO" id="GO:0005524">
    <property type="term" value="F:ATP binding"/>
    <property type="evidence" value="ECO:0007669"/>
    <property type="project" value="UniProtKB-UniRule"/>
</dbReference>
<dbReference type="InterPro" id="IPR011009">
    <property type="entry name" value="Kinase-like_dom_sf"/>
</dbReference>
<keyword evidence="6" id="KW-0597">Phosphoprotein</keyword>
<dbReference type="FunFam" id="3.30.200.20:FF:000017">
    <property type="entry name" value="Non-specific serine/threonine protein kinase"/>
    <property type="match status" value="1"/>
</dbReference>
<evidence type="ECO:0000256" key="3">
    <source>
        <dbReference type="ARBA" id="ARBA00012513"/>
    </source>
</evidence>
<dbReference type="InterPro" id="IPR017441">
    <property type="entry name" value="Protein_kinase_ATP_BS"/>
</dbReference>
<dbReference type="GO" id="GO:0005737">
    <property type="term" value="C:cytoplasm"/>
    <property type="evidence" value="ECO:0007669"/>
    <property type="project" value="UniProtKB-SubCell"/>
</dbReference>
<evidence type="ECO:0000259" key="21">
    <source>
        <dbReference type="PROSITE" id="PS50011"/>
    </source>
</evidence>
<dbReference type="Gene3D" id="1.10.510.10">
    <property type="entry name" value="Transferase(Phosphotransferase) domain 1"/>
    <property type="match status" value="1"/>
</dbReference>
<feature type="compositionally biased region" description="Polar residues" evidence="19">
    <location>
        <begin position="1249"/>
        <end position="1271"/>
    </location>
</feature>
<keyword evidence="10" id="KW-0863">Zinc-finger</keyword>
<dbReference type="EMBL" id="JARGDH010000005">
    <property type="protein sequence ID" value="KAL0268689.1"/>
    <property type="molecule type" value="Genomic_DNA"/>
</dbReference>
<dbReference type="SMART" id="SM00109">
    <property type="entry name" value="C1"/>
    <property type="match status" value="1"/>
</dbReference>
<proteinExistence type="predicted"/>
<evidence type="ECO:0000256" key="14">
    <source>
        <dbReference type="ARBA" id="ARBA00023054"/>
    </source>
</evidence>
<dbReference type="PROSITE" id="PS51285">
    <property type="entry name" value="AGC_KINASE_CTER"/>
    <property type="match status" value="1"/>
</dbReference>
<dbReference type="InterPro" id="IPR017892">
    <property type="entry name" value="Pkinase_C"/>
</dbReference>
<evidence type="ECO:0000256" key="19">
    <source>
        <dbReference type="SAM" id="MobiDB-lite"/>
    </source>
</evidence>
<gene>
    <name evidence="25" type="ORF">PYX00_010527</name>
</gene>
<dbReference type="PROSITE" id="PS50081">
    <property type="entry name" value="ZF_DAG_PE_2"/>
    <property type="match status" value="1"/>
</dbReference>
<dbReference type="InterPro" id="IPR001180">
    <property type="entry name" value="CNH_dom"/>
</dbReference>
<feature type="coiled-coil region" evidence="18">
    <location>
        <begin position="1038"/>
        <end position="1149"/>
    </location>
</feature>
<evidence type="ECO:0000256" key="6">
    <source>
        <dbReference type="ARBA" id="ARBA00022553"/>
    </source>
</evidence>
<dbReference type="PROSITE" id="PS50003">
    <property type="entry name" value="PH_DOMAIN"/>
    <property type="match status" value="1"/>
</dbReference>
<keyword evidence="11" id="KW-0418">Kinase</keyword>
<evidence type="ECO:0000259" key="23">
    <source>
        <dbReference type="PROSITE" id="PS50219"/>
    </source>
</evidence>
<dbReference type="PROSITE" id="PS00479">
    <property type="entry name" value="ZF_DAG_PE_1"/>
    <property type="match status" value="1"/>
</dbReference>
<feature type="domain" description="PH" evidence="20">
    <location>
        <begin position="1382"/>
        <end position="1499"/>
    </location>
</feature>
<dbReference type="SUPFAM" id="SSF57997">
    <property type="entry name" value="Tropomyosin"/>
    <property type="match status" value="1"/>
</dbReference>
<dbReference type="Gene3D" id="3.30.60.20">
    <property type="match status" value="1"/>
</dbReference>
<comment type="catalytic activity">
    <reaction evidence="15">
        <text>L-threonyl-[protein] + ATP = O-phospho-L-threonyl-[protein] + ADP + H(+)</text>
        <dbReference type="Rhea" id="RHEA:46608"/>
        <dbReference type="Rhea" id="RHEA-COMP:11060"/>
        <dbReference type="Rhea" id="RHEA-COMP:11605"/>
        <dbReference type="ChEBI" id="CHEBI:15378"/>
        <dbReference type="ChEBI" id="CHEBI:30013"/>
        <dbReference type="ChEBI" id="CHEBI:30616"/>
        <dbReference type="ChEBI" id="CHEBI:61977"/>
        <dbReference type="ChEBI" id="CHEBI:456216"/>
        <dbReference type="EC" id="2.7.11.1"/>
    </reaction>
</comment>
<feature type="domain" description="Phorbol-ester/DAG-type" evidence="22">
    <location>
        <begin position="1301"/>
        <end position="1350"/>
    </location>
</feature>
<dbReference type="Pfam" id="PF00169">
    <property type="entry name" value="PH"/>
    <property type="match status" value="1"/>
</dbReference>
<dbReference type="InterPro" id="IPR000719">
    <property type="entry name" value="Prot_kinase_dom"/>
</dbReference>
<feature type="coiled-coil region" evidence="18">
    <location>
        <begin position="462"/>
        <end position="517"/>
    </location>
</feature>
<reference evidence="25" key="1">
    <citation type="journal article" date="2024" name="Gigascience">
        <title>Chromosome-level genome of the poultry shaft louse Menopon gallinae provides insight into the host-switching and adaptive evolution of parasitic lice.</title>
        <authorList>
            <person name="Xu Y."/>
            <person name="Ma L."/>
            <person name="Liu S."/>
            <person name="Liang Y."/>
            <person name="Liu Q."/>
            <person name="He Z."/>
            <person name="Tian L."/>
            <person name="Duan Y."/>
            <person name="Cai W."/>
            <person name="Li H."/>
            <person name="Song F."/>
        </authorList>
    </citation>
    <scope>NUCLEOTIDE SEQUENCE</scope>
    <source>
        <strain evidence="25">Cailab_2023a</strain>
    </source>
</reference>
<dbReference type="InterPro" id="IPR011993">
    <property type="entry name" value="PH-like_dom_sf"/>
</dbReference>
<evidence type="ECO:0000256" key="2">
    <source>
        <dbReference type="ARBA" id="ARBA00004496"/>
    </source>
</evidence>
<dbReference type="SMART" id="SM00036">
    <property type="entry name" value="CNH"/>
    <property type="match status" value="1"/>
</dbReference>
<dbReference type="InterPro" id="IPR008271">
    <property type="entry name" value="Ser/Thr_kinase_AS"/>
</dbReference>
<dbReference type="SMART" id="SM00233">
    <property type="entry name" value="PH"/>
    <property type="match status" value="1"/>
</dbReference>
<comment type="catalytic activity">
    <reaction evidence="16">
        <text>L-seryl-[protein] + ATP = O-phospho-L-seryl-[protein] + ADP + H(+)</text>
        <dbReference type="Rhea" id="RHEA:17989"/>
        <dbReference type="Rhea" id="RHEA-COMP:9863"/>
        <dbReference type="Rhea" id="RHEA-COMP:11604"/>
        <dbReference type="ChEBI" id="CHEBI:15378"/>
        <dbReference type="ChEBI" id="CHEBI:29999"/>
        <dbReference type="ChEBI" id="CHEBI:30616"/>
        <dbReference type="ChEBI" id="CHEBI:83421"/>
        <dbReference type="ChEBI" id="CHEBI:456216"/>
        <dbReference type="EC" id="2.7.11.1"/>
    </reaction>
</comment>
<feature type="domain" description="CNH" evidence="23">
    <location>
        <begin position="1520"/>
        <end position="1801"/>
    </location>
</feature>
<evidence type="ECO:0000256" key="4">
    <source>
        <dbReference type="ARBA" id="ARBA00022490"/>
    </source>
</evidence>
<dbReference type="InterPro" id="IPR001849">
    <property type="entry name" value="PH_domain"/>
</dbReference>
<dbReference type="Gene3D" id="2.30.29.30">
    <property type="entry name" value="Pleckstrin-homology domain (PH domain)/Phosphotyrosine-binding domain (PTB)"/>
    <property type="match status" value="1"/>
</dbReference>
<dbReference type="GO" id="GO:0008270">
    <property type="term" value="F:zinc ion binding"/>
    <property type="evidence" value="ECO:0007669"/>
    <property type="project" value="UniProtKB-KW"/>
</dbReference>
<organism evidence="25">
    <name type="scientific">Menopon gallinae</name>
    <name type="common">poultry shaft louse</name>
    <dbReference type="NCBI Taxonomy" id="328185"/>
    <lineage>
        <taxon>Eukaryota</taxon>
        <taxon>Metazoa</taxon>
        <taxon>Ecdysozoa</taxon>
        <taxon>Arthropoda</taxon>
        <taxon>Hexapoda</taxon>
        <taxon>Insecta</taxon>
        <taxon>Pterygota</taxon>
        <taxon>Neoptera</taxon>
        <taxon>Paraneoptera</taxon>
        <taxon>Psocodea</taxon>
        <taxon>Troctomorpha</taxon>
        <taxon>Phthiraptera</taxon>
        <taxon>Amblycera</taxon>
        <taxon>Menoponidae</taxon>
        <taxon>Menopon</taxon>
    </lineage>
</organism>
<evidence type="ECO:0000256" key="18">
    <source>
        <dbReference type="SAM" id="Coils"/>
    </source>
</evidence>
<dbReference type="GO" id="GO:0031032">
    <property type="term" value="P:actomyosin structure organization"/>
    <property type="evidence" value="ECO:0007669"/>
    <property type="project" value="TreeGrafter"/>
</dbReference>
<keyword evidence="8" id="KW-0479">Metal-binding</keyword>
<dbReference type="SUPFAM" id="SSF56112">
    <property type="entry name" value="Protein kinase-like (PK-like)"/>
    <property type="match status" value="1"/>
</dbReference>
<feature type="binding site" evidence="17">
    <location>
        <position position="114"/>
    </location>
    <ligand>
        <name>ATP</name>
        <dbReference type="ChEBI" id="CHEBI:30616"/>
    </ligand>
</feature>
<evidence type="ECO:0000256" key="11">
    <source>
        <dbReference type="ARBA" id="ARBA00022777"/>
    </source>
</evidence>
<feature type="domain" description="AGC-kinase C-terminal" evidence="24">
    <location>
        <begin position="352"/>
        <end position="422"/>
    </location>
</feature>
<dbReference type="Pfam" id="PF00433">
    <property type="entry name" value="Pkinase_C"/>
    <property type="match status" value="1"/>
</dbReference>
<evidence type="ECO:0000256" key="16">
    <source>
        <dbReference type="ARBA" id="ARBA00048679"/>
    </source>
</evidence>
<evidence type="ECO:0000256" key="1">
    <source>
        <dbReference type="ARBA" id="ARBA00001946"/>
    </source>
</evidence>
<feature type="domain" description="Protein kinase" evidence="21">
    <location>
        <begin position="85"/>
        <end position="351"/>
    </location>
</feature>
<dbReference type="PROSITE" id="PS00108">
    <property type="entry name" value="PROTEIN_KINASE_ST"/>
    <property type="match status" value="1"/>
</dbReference>
<evidence type="ECO:0000256" key="5">
    <source>
        <dbReference type="ARBA" id="ARBA00022527"/>
    </source>
</evidence>
<sequence>MADRQEPVSLRNKRLFKTVISRSGPMKRSTGMKMTQDALLDAFVLLFDQCNKDTLKKDPPMTKFINKYRSLVTEIKSLRVNVNDFELGSLIGRGHFGEVRVVKEKQTSDIYAMKILKKTETMVSENASLFEEERDVMCINISPWITSLQYAFQDKENLYFVMEYHPGGDLLSLMDRHNGVLSVEMARFYLAETALAVRALHKMGYVHRDIKPDNILLDRCGHVKLADFGSAARLTSSGVVNQTMPVGTPEYVAPEILLSLNNNVEDKKKCYYGTECDYWSLGILAYEMVFGRTPFSGAELKVIYHNIMNVKKINYPMSSKITEDIKDLINKLLEDASIRLDHEGLTKHRFFNGINWHQIRNEVPPFIPTILSEDDTSNFIEFERKKCTPNVVWRDSRKEFSGKDLPFIGFSFNKDSEESILDDGAEDRKSASLQSVITKMRQENQNLISKLCGKGSSNAQDIERLERELEEKSRVNSILEADRNRLAGELAKSQAECSKLLERLESERRDRREMEKSALIVVREARSRLEQEMGTLIQQFVSRIEELNDKLTMAYTVNNELISRCDRLNFEIVTGQAEIDRLRQADIMSRNYIESAQTTNFMNVKGLEVRVEGLANETNSQLDMLRRKLNDEVNAKTDALAKLQEMEAIFSAKESQLRLELKEFEDKIQKLETKNNTQRSEIKSLQLKLQEGPDIVLQQKLEAEMNECAKLRSRIAEMEAELTNTTNSFIDHESAIAQREQSVNALEEELRQVSEEKIDLQMKLQKTKEFEEENRQKLSSLEIVVDRLEEGVIKLEAENTKLKQQLGAYTQPITSEAETRYQERITLLEDQIDKLENQVQNLRETAVLDKAALKNTRSELWKTEKQLSDAKIDIRIARRETKTAEEMIATLNDDLKKKREKFNEMMSKTEEEVAAERKKCENLSAEIHRLKCELAEREAEISTLNNRLEEFDDLKSTYDNLKKEYSELLQECEVLKKQVECLNEEKEKYVKSEETRVQLEAEIDSLKTTICNLELNIMYLKETTSAMNTQLDQFEYCVALNEQTIEQYTEQKELAEKEADSLRYELVACRQSLNEEKSIRLKAEQRVQSLESELHNAEVNLTTLEERIEAKEDLTTKMTSQITELQQKIADAEEKATAFEAECQWLKQEVATHLTNLSTLRETNYQLNLHLEEERQLSIVLKDRVTELENSLTQLEAYNKEREVRDEAIKNQQNKLIYFLQSKIDGKKKKTLSNVLFGARSKENCPPSAGSSNKSEFVNGKTPNSPVSTPSKGKVLYQIVKSPASQFQRHASLPRMHHNIPHRFKNHLVIRSGKCHGCHSGINRGSQASICGHCGIQAHPKCSVTVPKTCGLPDGFAKHYAKSLTVDFKTNKGGGDANPMTDVVHSGWVKIPSSDGTMWEKKFARLDKNCLYMYDVEPQDDHTSPTQEWKLCSKTNHIIIGEVTDTKDLPPTAKSDIPYIIKIAIVTKDSCWPKETYYLMVPITSEKPAWLSALNEVCLPNNTLAQRPEYNGSKLCSWRECHLRSACHINDRLLILGANEGLFSLRMNAEGAEPTKIDGVVKVRQLSVADQIGLVLMIANDDEQLLETDYRCLVSNAETLSYANPTVKTNPISLGSAVESCLLFSVSGKIDGTYYLTAATPTRLIILKWNVKDSEFVVSRVLETLHPCNCVLYTEGHVIVGCDKFFRISLSDYTAQEFLDPSIASLAFWRIGSFPIEIFDISSNEILLCYNEFGVFVNRAGEKVQSDLKWNKAPCQFAFQKPYLYVVHKTSVEVILLSRPGSEQNARAAPCEDTISTTSTATIQDSIYVNFENPRYLGPGKSPGSIIISDMTANSTELILLEGKNVYKNDFGSCISLSSMVDENPKQDVSGDEFSFTSSLIHTLGENGCSTPRISDESDSCNTYTIQDCQQTESCKKVVSFGKQTAM</sequence>
<dbReference type="EC" id="2.7.11.1" evidence="3"/>
<evidence type="ECO:0000256" key="7">
    <source>
        <dbReference type="ARBA" id="ARBA00022679"/>
    </source>
</evidence>
<keyword evidence="13 17" id="KW-0067">ATP-binding</keyword>
<evidence type="ECO:0000259" key="24">
    <source>
        <dbReference type="PROSITE" id="PS51285"/>
    </source>
</evidence>
<evidence type="ECO:0000256" key="9">
    <source>
        <dbReference type="ARBA" id="ARBA00022741"/>
    </source>
</evidence>
<dbReference type="InterPro" id="IPR050839">
    <property type="entry name" value="Rho-assoc_Ser/Thr_Kinase"/>
</dbReference>
<dbReference type="Pfam" id="PF00069">
    <property type="entry name" value="Pkinase"/>
    <property type="match status" value="1"/>
</dbReference>
<evidence type="ECO:0000256" key="13">
    <source>
        <dbReference type="ARBA" id="ARBA00022840"/>
    </source>
</evidence>
<evidence type="ECO:0000259" key="22">
    <source>
        <dbReference type="PROSITE" id="PS50081"/>
    </source>
</evidence>
<dbReference type="PROSITE" id="PS50219">
    <property type="entry name" value="CNH"/>
    <property type="match status" value="1"/>
</dbReference>
<feature type="coiled-coil region" evidence="18">
    <location>
        <begin position="615"/>
        <end position="1009"/>
    </location>
</feature>
<dbReference type="Pfam" id="PF00780">
    <property type="entry name" value="CNH"/>
    <property type="match status" value="1"/>
</dbReference>
<dbReference type="Gene3D" id="1.10.287.1490">
    <property type="match status" value="1"/>
</dbReference>